<dbReference type="PANTHER" id="PTHR12322">
    <property type="entry name" value="DOUBLESEX AND MAB-3 RELATED TRANSCRIPTION FACTOR DMRT"/>
    <property type="match status" value="1"/>
</dbReference>
<dbReference type="FunFam" id="4.10.1040.10:FF:000001">
    <property type="entry name" value="doublesex- and mab-3-related transcription factor 1"/>
    <property type="match status" value="1"/>
</dbReference>
<reference evidence="8" key="1">
    <citation type="submission" date="2016-03" db="EMBL/GenBank/DDBJ databases">
        <title>cDNA cloning and expression analysis of Dmrt2 in Japanese eel.</title>
        <authorList>
            <person name="Li D."/>
        </authorList>
    </citation>
    <scope>NUCLEOTIDE SEQUENCE</scope>
</reference>
<dbReference type="PANTHER" id="PTHR12322:SF123">
    <property type="entry name" value="DOUBLESEX-AND MAB-3-RELATED TRANSCRIPTION FACTOR 2B"/>
    <property type="match status" value="1"/>
</dbReference>
<evidence type="ECO:0000259" key="7">
    <source>
        <dbReference type="PROSITE" id="PS50809"/>
    </source>
</evidence>
<evidence type="ECO:0000256" key="6">
    <source>
        <dbReference type="PROSITE-ProRule" id="PRU00070"/>
    </source>
</evidence>
<dbReference type="GO" id="GO:0005634">
    <property type="term" value="C:nucleus"/>
    <property type="evidence" value="ECO:0007669"/>
    <property type="project" value="UniProtKB-SubCell"/>
</dbReference>
<comment type="similarity">
    <text evidence="1">Belongs to the DMRT family.</text>
</comment>
<dbReference type="PROSITE" id="PS50809">
    <property type="entry name" value="DM_2"/>
    <property type="match status" value="1"/>
</dbReference>
<dbReference type="SMART" id="SM00301">
    <property type="entry name" value="DM"/>
    <property type="match status" value="1"/>
</dbReference>
<evidence type="ECO:0000256" key="2">
    <source>
        <dbReference type="ARBA" id="ARBA00022723"/>
    </source>
</evidence>
<dbReference type="GO" id="GO:0046872">
    <property type="term" value="F:metal ion binding"/>
    <property type="evidence" value="ECO:0007669"/>
    <property type="project" value="UniProtKB-KW"/>
</dbReference>
<dbReference type="InterPro" id="IPR001275">
    <property type="entry name" value="DM_DNA-bd"/>
</dbReference>
<dbReference type="PROSITE" id="PS40000">
    <property type="entry name" value="DM_1"/>
    <property type="match status" value="1"/>
</dbReference>
<dbReference type="GO" id="GO:0007548">
    <property type="term" value="P:sex differentiation"/>
    <property type="evidence" value="ECO:0007669"/>
    <property type="project" value="TreeGrafter"/>
</dbReference>
<dbReference type="EMBL" id="KU870628">
    <property type="protein sequence ID" value="AQA26592.1"/>
    <property type="molecule type" value="mRNA"/>
</dbReference>
<evidence type="ECO:0000313" key="8">
    <source>
        <dbReference type="EMBL" id="AQA26592.1"/>
    </source>
</evidence>
<evidence type="ECO:0000256" key="5">
    <source>
        <dbReference type="ARBA" id="ARBA00023242"/>
    </source>
</evidence>
<organism evidence="8">
    <name type="scientific">Anguilla japonica</name>
    <name type="common">Japanese eel</name>
    <dbReference type="NCBI Taxonomy" id="7937"/>
    <lineage>
        <taxon>Eukaryota</taxon>
        <taxon>Metazoa</taxon>
        <taxon>Chordata</taxon>
        <taxon>Craniata</taxon>
        <taxon>Vertebrata</taxon>
        <taxon>Euteleostomi</taxon>
        <taxon>Actinopterygii</taxon>
        <taxon>Neopterygii</taxon>
        <taxon>Teleostei</taxon>
        <taxon>Anguilliformes</taxon>
        <taxon>Anguillidae</taxon>
        <taxon>Anguilla</taxon>
    </lineage>
</organism>
<evidence type="ECO:0000256" key="3">
    <source>
        <dbReference type="ARBA" id="ARBA00022833"/>
    </source>
</evidence>
<dbReference type="Gene3D" id="4.10.1040.10">
    <property type="entry name" value="DM DNA-binding domain"/>
    <property type="match status" value="1"/>
</dbReference>
<dbReference type="AlphaFoldDB" id="A0A2H4GD85"/>
<sequence>MPSSLDMVLKLDSEKLDLVKSECDEEIDVERLDGSPHQEQLNGMGTKSEQHRRLTRSPKCARCRNHGVVSRLKGHKRFCRWRDCQCANCLLVVERQRVMAAQVALRRQQATEGKKDATTSTPLRRTAYQQCSRGPSLLAKSILDGYKPPVSEDTAWSKTVPYPTISERMRKRRAFTDKELESIMLERELRQQELEDLSGLKILQPVLSYASPFCYPLAEPIPAAYLPMYKGSSLLFECDFHCCPHKLFKDRSTGSSCKQSPVLSGSLPLEHVDVTRMKSIEKWELYKEDRACHETSPGQFPRLQQRSYFEISGGLNMDASGPKALPRVSSIPQQGITCSTSDSDQVFKECLLSSANFCSTSLHTLTHKGNSAGSTHYSLQTKVTKNTAVHALPFSVESLLKAKKLFKQTFRGFIR</sequence>
<keyword evidence="2 6" id="KW-0479">Metal-binding</keyword>
<feature type="domain" description="DM" evidence="7">
    <location>
        <begin position="60"/>
        <end position="107"/>
    </location>
</feature>
<protein>
    <submittedName>
        <fullName evidence="8">Dmrt2</fullName>
    </submittedName>
</protein>
<dbReference type="GO" id="GO:0000978">
    <property type="term" value="F:RNA polymerase II cis-regulatory region sequence-specific DNA binding"/>
    <property type="evidence" value="ECO:0007669"/>
    <property type="project" value="TreeGrafter"/>
</dbReference>
<feature type="DNA-binding region" description="DM" evidence="6">
    <location>
        <begin position="60"/>
        <end position="107"/>
    </location>
</feature>
<comment type="subcellular location">
    <subcellularLocation>
        <location evidence="6">Nucleus</location>
    </subcellularLocation>
</comment>
<dbReference type="SUPFAM" id="SSF82927">
    <property type="entry name" value="Cysteine-rich DNA binding domain, (DM domain)"/>
    <property type="match status" value="1"/>
</dbReference>
<dbReference type="Pfam" id="PF00751">
    <property type="entry name" value="DM"/>
    <property type="match status" value="1"/>
</dbReference>
<evidence type="ECO:0000256" key="1">
    <source>
        <dbReference type="ARBA" id="ARBA00006834"/>
    </source>
</evidence>
<dbReference type="GO" id="GO:0000981">
    <property type="term" value="F:DNA-binding transcription factor activity, RNA polymerase II-specific"/>
    <property type="evidence" value="ECO:0007669"/>
    <property type="project" value="TreeGrafter"/>
</dbReference>
<keyword evidence="3 6" id="KW-0862">Zinc</keyword>
<gene>
    <name evidence="8" type="primary">Dmrt2</name>
</gene>
<proteinExistence type="evidence at transcript level"/>
<keyword evidence="4 6" id="KW-0238">DNA-binding</keyword>
<dbReference type="InterPro" id="IPR026607">
    <property type="entry name" value="DMRT"/>
</dbReference>
<evidence type="ECO:0000256" key="4">
    <source>
        <dbReference type="ARBA" id="ARBA00023125"/>
    </source>
</evidence>
<keyword evidence="5 6" id="KW-0539">Nucleus</keyword>
<dbReference type="InterPro" id="IPR036407">
    <property type="entry name" value="DM_DNA-bd_sf"/>
</dbReference>
<name>A0A2H4GD85_ANGJA</name>
<accession>A0A2H4GD85</accession>